<dbReference type="InterPro" id="IPR011990">
    <property type="entry name" value="TPR-like_helical_dom_sf"/>
</dbReference>
<dbReference type="EMBL" id="JBDFQZ010000003">
    <property type="protein sequence ID" value="KAK9741772.1"/>
    <property type="molecule type" value="Genomic_DNA"/>
</dbReference>
<keyword evidence="6" id="KW-1185">Reference proteome</keyword>
<feature type="repeat" description="PPR" evidence="3">
    <location>
        <begin position="445"/>
        <end position="479"/>
    </location>
</feature>
<feature type="repeat" description="PPR" evidence="3">
    <location>
        <begin position="235"/>
        <end position="269"/>
    </location>
</feature>
<feature type="repeat" description="PPR" evidence="3">
    <location>
        <begin position="340"/>
        <end position="374"/>
    </location>
</feature>
<dbReference type="PANTHER" id="PTHR47447:SF28">
    <property type="entry name" value="PENTACOTRIPEPTIDE-REPEAT REGION OF PRORP DOMAIN-CONTAINING PROTEIN"/>
    <property type="match status" value="1"/>
</dbReference>
<proteinExistence type="inferred from homology"/>
<feature type="repeat" description="PPR" evidence="3">
    <location>
        <begin position="375"/>
        <end position="409"/>
    </location>
</feature>
<dbReference type="InterPro" id="IPR002885">
    <property type="entry name" value="PPR_rpt"/>
</dbReference>
<dbReference type="Pfam" id="PF13041">
    <property type="entry name" value="PPR_2"/>
    <property type="match status" value="1"/>
</dbReference>
<evidence type="ECO:0008006" key="7">
    <source>
        <dbReference type="Google" id="ProtNLM"/>
    </source>
</evidence>
<dbReference type="AlphaFoldDB" id="A0AAW1M8A4"/>
<accession>A0AAW1M8A4</accession>
<reference evidence="5" key="1">
    <citation type="submission" date="2024-03" db="EMBL/GenBank/DDBJ databases">
        <title>WGS assembly of Saponaria officinalis var. Norfolk2.</title>
        <authorList>
            <person name="Jenkins J."/>
            <person name="Shu S."/>
            <person name="Grimwood J."/>
            <person name="Barry K."/>
            <person name="Goodstein D."/>
            <person name="Schmutz J."/>
            <person name="Leebens-Mack J."/>
            <person name="Osbourn A."/>
        </authorList>
    </citation>
    <scope>NUCLEOTIDE SEQUENCE [LARGE SCALE GENOMIC DNA]</scope>
    <source>
        <strain evidence="5">JIC</strain>
    </source>
</reference>
<comment type="caution">
    <text evidence="5">The sequence shown here is derived from an EMBL/GenBank/DDBJ whole genome shotgun (WGS) entry which is preliminary data.</text>
</comment>
<dbReference type="Proteomes" id="UP001443914">
    <property type="component" value="Unassembled WGS sequence"/>
</dbReference>
<name>A0AAW1M8A4_SAPOF</name>
<dbReference type="PANTHER" id="PTHR47447">
    <property type="entry name" value="OS03G0856100 PROTEIN"/>
    <property type="match status" value="1"/>
</dbReference>
<dbReference type="Pfam" id="PF12854">
    <property type="entry name" value="PPR_1"/>
    <property type="match status" value="2"/>
</dbReference>
<evidence type="ECO:0000256" key="3">
    <source>
        <dbReference type="PROSITE-ProRule" id="PRU00708"/>
    </source>
</evidence>
<organism evidence="5 6">
    <name type="scientific">Saponaria officinalis</name>
    <name type="common">Common soapwort</name>
    <name type="synonym">Lychnis saponaria</name>
    <dbReference type="NCBI Taxonomy" id="3572"/>
    <lineage>
        <taxon>Eukaryota</taxon>
        <taxon>Viridiplantae</taxon>
        <taxon>Streptophyta</taxon>
        <taxon>Embryophyta</taxon>
        <taxon>Tracheophyta</taxon>
        <taxon>Spermatophyta</taxon>
        <taxon>Magnoliopsida</taxon>
        <taxon>eudicotyledons</taxon>
        <taxon>Gunneridae</taxon>
        <taxon>Pentapetalae</taxon>
        <taxon>Caryophyllales</taxon>
        <taxon>Caryophyllaceae</taxon>
        <taxon>Caryophylleae</taxon>
        <taxon>Saponaria</taxon>
    </lineage>
</organism>
<feature type="repeat" description="PPR" evidence="3">
    <location>
        <begin position="270"/>
        <end position="304"/>
    </location>
</feature>
<evidence type="ECO:0000256" key="2">
    <source>
        <dbReference type="ARBA" id="ARBA00022737"/>
    </source>
</evidence>
<protein>
    <recommendedName>
        <fullName evidence="7">Pentatricopeptide repeat-containing protein</fullName>
    </recommendedName>
</protein>
<gene>
    <name evidence="5" type="ORF">RND81_03G127100</name>
</gene>
<evidence type="ECO:0000256" key="4">
    <source>
        <dbReference type="SAM" id="MobiDB-lite"/>
    </source>
</evidence>
<comment type="similarity">
    <text evidence="1">Belongs to the PPR family. P subfamily.</text>
</comment>
<keyword evidence="2" id="KW-0677">Repeat</keyword>
<dbReference type="Pfam" id="PF01535">
    <property type="entry name" value="PPR"/>
    <property type="match status" value="2"/>
</dbReference>
<dbReference type="PROSITE" id="PS51375">
    <property type="entry name" value="PPR"/>
    <property type="match status" value="5"/>
</dbReference>
<dbReference type="NCBIfam" id="TIGR00756">
    <property type="entry name" value="PPR"/>
    <property type="match status" value="5"/>
</dbReference>
<feature type="region of interest" description="Disordered" evidence="4">
    <location>
        <begin position="547"/>
        <end position="570"/>
    </location>
</feature>
<feature type="compositionally biased region" description="Basic residues" evidence="4">
    <location>
        <begin position="554"/>
        <end position="570"/>
    </location>
</feature>
<sequence>MFRKPNFLSLQINSLFSISTFNLHYSSHNLDFRRLFTSIDREILLPISQFDQSLSSPINPNPNPNSSNLDLDTLCAALKKPNYSGALDDIQCEPSPSLLPAIFKRFESSPKHVFSLFKWAEKRPGYDHTPSVFNSMVNILTKSGEFKWALMILLDKIKNNDGSELISADCFGFLVRNYARLGMSIQAIRLYEFAKTLDMDIFDVLLDGLCKNGNVEVACDCVDRKMCLDPNWVPSIDVYNVLLEGWFRLRNLRKVEQLLLRMRQENLVPGVVTYGVLVCGYCRMGLVGKAVGLIGEMRRDRLTPSRRVYDPLVDALAGAGRLKEALGMLERFLVLEAGPTLTTYNSLVRGFCKAEDVDGAGKILRMMSSRGVVPTATTYNHFFRYFSKCGKIEEGMSLYRKMIESGYEPNETTFHLMLGMLCEDERLELVVKIREDMRSRKRVLNSDMSDVLMHQFCEACMFKEAVMELEEMIERGCIPKLGSYQMLRAELKRKGLHEMAIKVSNMVTAISCSKPSSSEFVGVGDNQYQRRKSIIQKAKVMSNILKAPSDPKKMVKGRRSRKYVSRNPKC</sequence>
<evidence type="ECO:0000313" key="5">
    <source>
        <dbReference type="EMBL" id="KAK9741772.1"/>
    </source>
</evidence>
<evidence type="ECO:0000256" key="1">
    <source>
        <dbReference type="ARBA" id="ARBA00007626"/>
    </source>
</evidence>
<dbReference type="Gene3D" id="1.25.40.10">
    <property type="entry name" value="Tetratricopeptide repeat domain"/>
    <property type="match status" value="3"/>
</dbReference>
<evidence type="ECO:0000313" key="6">
    <source>
        <dbReference type="Proteomes" id="UP001443914"/>
    </source>
</evidence>